<organism evidence="7 8">
    <name type="scientific">Strongylus vulgaris</name>
    <name type="common">Blood worm</name>
    <dbReference type="NCBI Taxonomy" id="40348"/>
    <lineage>
        <taxon>Eukaryota</taxon>
        <taxon>Metazoa</taxon>
        <taxon>Ecdysozoa</taxon>
        <taxon>Nematoda</taxon>
        <taxon>Chromadorea</taxon>
        <taxon>Rhabditida</taxon>
        <taxon>Rhabditina</taxon>
        <taxon>Rhabditomorpha</taxon>
        <taxon>Strongyloidea</taxon>
        <taxon>Strongylidae</taxon>
        <taxon>Strongylus</taxon>
    </lineage>
</organism>
<dbReference type="PANTHER" id="PTHR12081:SF18">
    <property type="entry name" value="TRANSCRIPTION FACTOR E2F2-RELATED"/>
    <property type="match status" value="1"/>
</dbReference>
<dbReference type="GO" id="GO:0090575">
    <property type="term" value="C:RNA polymerase II transcription regulator complex"/>
    <property type="evidence" value="ECO:0007669"/>
    <property type="project" value="TreeGrafter"/>
</dbReference>
<keyword evidence="8" id="KW-1185">Reference proteome</keyword>
<dbReference type="GO" id="GO:0000981">
    <property type="term" value="F:DNA-binding transcription factor activity, RNA polymerase II-specific"/>
    <property type="evidence" value="ECO:0007669"/>
    <property type="project" value="TreeGrafter"/>
</dbReference>
<dbReference type="SUPFAM" id="SSF144074">
    <property type="entry name" value="E2F-DP heterodimerization region"/>
    <property type="match status" value="1"/>
</dbReference>
<feature type="domain" description="E2F/DP family winged-helix DNA-binding" evidence="6">
    <location>
        <begin position="1"/>
        <end position="49"/>
    </location>
</feature>
<keyword evidence="3 5" id="KW-0238">DNA-binding</keyword>
<gene>
    <name evidence="7" type="ORF">SVUK_LOCUS10895</name>
</gene>
<keyword evidence="4 5" id="KW-0804">Transcription</keyword>
<dbReference type="GO" id="GO:0000978">
    <property type="term" value="F:RNA polymerase II cis-regulatory region sequence-specific DNA binding"/>
    <property type="evidence" value="ECO:0007669"/>
    <property type="project" value="InterPro"/>
</dbReference>
<dbReference type="InterPro" id="IPR003316">
    <property type="entry name" value="E2F_WHTH_DNA-bd_dom"/>
</dbReference>
<reference evidence="7 8" key="1">
    <citation type="submission" date="2018-11" db="EMBL/GenBank/DDBJ databases">
        <authorList>
            <consortium name="Pathogen Informatics"/>
        </authorList>
    </citation>
    <scope>NUCLEOTIDE SEQUENCE [LARGE SCALE GENOMIC DNA]</scope>
</reference>
<keyword evidence="2 5" id="KW-0805">Transcription regulation</keyword>
<evidence type="ECO:0000256" key="4">
    <source>
        <dbReference type="ARBA" id="ARBA00023163"/>
    </source>
</evidence>
<name>A0A3P7JIB3_STRVU</name>
<evidence type="ECO:0000256" key="1">
    <source>
        <dbReference type="ARBA" id="ARBA00010940"/>
    </source>
</evidence>
<dbReference type="SUPFAM" id="SSF46785">
    <property type="entry name" value="Winged helix' DNA-binding domain"/>
    <property type="match status" value="1"/>
</dbReference>
<dbReference type="InterPro" id="IPR015633">
    <property type="entry name" value="E2F"/>
</dbReference>
<dbReference type="Gene3D" id="1.10.10.10">
    <property type="entry name" value="Winged helix-like DNA-binding domain superfamily/Winged helix DNA-binding domain"/>
    <property type="match status" value="1"/>
</dbReference>
<dbReference type="InterPro" id="IPR036388">
    <property type="entry name" value="WH-like_DNA-bd_sf"/>
</dbReference>
<protein>
    <recommendedName>
        <fullName evidence="6">E2F/DP family winged-helix DNA-binding domain-containing protein</fullName>
    </recommendedName>
</protein>
<dbReference type="AlphaFoldDB" id="A0A3P7JIB3"/>
<keyword evidence="5" id="KW-0539">Nucleus</keyword>
<dbReference type="PANTHER" id="PTHR12081">
    <property type="entry name" value="TRANSCRIPTION FACTOR E2F"/>
    <property type="match status" value="1"/>
</dbReference>
<evidence type="ECO:0000256" key="2">
    <source>
        <dbReference type="ARBA" id="ARBA00023015"/>
    </source>
</evidence>
<comment type="similarity">
    <text evidence="1 5">Belongs to the E2F/DP family.</text>
</comment>
<dbReference type="InterPro" id="IPR037241">
    <property type="entry name" value="E2F-DP_heterodim"/>
</dbReference>
<dbReference type="Pfam" id="PF02319">
    <property type="entry name" value="WHD_E2F_TDP"/>
    <property type="match status" value="1"/>
</dbReference>
<evidence type="ECO:0000256" key="3">
    <source>
        <dbReference type="ARBA" id="ARBA00023125"/>
    </source>
</evidence>
<dbReference type="Proteomes" id="UP000270094">
    <property type="component" value="Unassembled WGS sequence"/>
</dbReference>
<sequence>MAQSEGVVDLNVATTTLHVQKRRLYDVVNVLEGIGLLEKARRNVVIWRDRFFEGEDVLKDLRDQCDSLKAEESLLDDVIKQLGTDVRSMKKDPLAYVHISAFRSLPRFIDQTLMAITSSPDTVSSIAVRSLHGTQHFEFLMKTDNATPLRGFLCPPQAKLLIDMERFLFRKCEIQEFPSNQKTTCKGESFKIWHFLKENASQSGSTLEDDSMPFLVKQEPRICYQK</sequence>
<dbReference type="OrthoDB" id="1743261at2759"/>
<comment type="subcellular location">
    <subcellularLocation>
        <location evidence="5">Nucleus</location>
    </subcellularLocation>
</comment>
<dbReference type="InterPro" id="IPR036390">
    <property type="entry name" value="WH_DNA-bd_sf"/>
</dbReference>
<evidence type="ECO:0000313" key="7">
    <source>
        <dbReference type="EMBL" id="VDM75897.1"/>
    </source>
</evidence>
<accession>A0A3P7JIB3</accession>
<dbReference type="SMART" id="SM01372">
    <property type="entry name" value="E2F_TDP"/>
    <property type="match status" value="1"/>
</dbReference>
<evidence type="ECO:0000256" key="5">
    <source>
        <dbReference type="RuleBase" id="RU003796"/>
    </source>
</evidence>
<proteinExistence type="inferred from homology"/>
<evidence type="ECO:0000259" key="6">
    <source>
        <dbReference type="SMART" id="SM01372"/>
    </source>
</evidence>
<dbReference type="Gene3D" id="6.10.250.540">
    <property type="match status" value="1"/>
</dbReference>
<evidence type="ECO:0000313" key="8">
    <source>
        <dbReference type="Proteomes" id="UP000270094"/>
    </source>
</evidence>
<dbReference type="EMBL" id="UYYB01096002">
    <property type="protein sequence ID" value="VDM75897.1"/>
    <property type="molecule type" value="Genomic_DNA"/>
</dbReference>